<dbReference type="EMBL" id="KV417583">
    <property type="protein sequence ID" value="KZP17435.1"/>
    <property type="molecule type" value="Genomic_DNA"/>
</dbReference>
<feature type="domain" description="Peptidase C19 ubiquitin carboxyl-terminal hydrolase" evidence="1">
    <location>
        <begin position="8"/>
        <end position="166"/>
    </location>
</feature>
<keyword evidence="3" id="KW-1185">Reference proteome</keyword>
<dbReference type="GO" id="GO:0004843">
    <property type="term" value="F:cysteine-type deubiquitinase activity"/>
    <property type="evidence" value="ECO:0007669"/>
    <property type="project" value="InterPro"/>
</dbReference>
<organism evidence="2 3">
    <name type="scientific">Athelia psychrophila</name>
    <dbReference type="NCBI Taxonomy" id="1759441"/>
    <lineage>
        <taxon>Eukaryota</taxon>
        <taxon>Fungi</taxon>
        <taxon>Dikarya</taxon>
        <taxon>Basidiomycota</taxon>
        <taxon>Agaricomycotina</taxon>
        <taxon>Agaricomycetes</taxon>
        <taxon>Agaricomycetidae</taxon>
        <taxon>Atheliales</taxon>
        <taxon>Atheliaceae</taxon>
        <taxon>Athelia</taxon>
    </lineage>
</organism>
<gene>
    <name evidence="2" type="ORF">FIBSPDRAFT_30915</name>
</gene>
<reference evidence="2 3" key="1">
    <citation type="journal article" date="2016" name="Mol. Biol. Evol.">
        <title>Comparative Genomics of Early-Diverging Mushroom-Forming Fungi Provides Insights into the Origins of Lignocellulose Decay Capabilities.</title>
        <authorList>
            <person name="Nagy L.G."/>
            <person name="Riley R."/>
            <person name="Tritt A."/>
            <person name="Adam C."/>
            <person name="Daum C."/>
            <person name="Floudas D."/>
            <person name="Sun H."/>
            <person name="Yadav J.S."/>
            <person name="Pangilinan J."/>
            <person name="Larsson K.H."/>
            <person name="Matsuura K."/>
            <person name="Barry K."/>
            <person name="Labutti K."/>
            <person name="Kuo R."/>
            <person name="Ohm R.A."/>
            <person name="Bhattacharya S.S."/>
            <person name="Shirouzu T."/>
            <person name="Yoshinaga Y."/>
            <person name="Martin F.M."/>
            <person name="Grigoriev I.V."/>
            <person name="Hibbett D.S."/>
        </authorList>
    </citation>
    <scope>NUCLEOTIDE SEQUENCE [LARGE SCALE GENOMIC DNA]</scope>
    <source>
        <strain evidence="2 3">CBS 109695</strain>
    </source>
</reference>
<dbReference type="InterPro" id="IPR001394">
    <property type="entry name" value="Peptidase_C19_UCH"/>
</dbReference>
<dbReference type="AlphaFoldDB" id="A0A166G3K4"/>
<dbReference type="STRING" id="436010.A0A166G3K4"/>
<accession>A0A166G3K4</accession>
<dbReference type="CDD" id="cd02257">
    <property type="entry name" value="Peptidase_C19"/>
    <property type="match status" value="1"/>
</dbReference>
<evidence type="ECO:0000313" key="2">
    <source>
        <dbReference type="EMBL" id="KZP17435.1"/>
    </source>
</evidence>
<dbReference type="Gene3D" id="3.90.70.10">
    <property type="entry name" value="Cysteine proteinases"/>
    <property type="match status" value="1"/>
</dbReference>
<name>A0A166G3K4_9AGAM</name>
<dbReference type="OrthoDB" id="429671at2759"/>
<dbReference type="Proteomes" id="UP000076532">
    <property type="component" value="Unassembled WGS sequence"/>
</dbReference>
<evidence type="ECO:0000313" key="3">
    <source>
        <dbReference type="Proteomes" id="UP000076532"/>
    </source>
</evidence>
<sequence>MMTTHMIEAATSPITRMFSGEFRSTLPVSQQKDSSVIEGWRVLQLDIQREQIHTVKDALRRIYECAVFGANGLAHAAGRHSIDASQQVLIVPLILVLDMLRFLCNAKFNSVVKIGKQATFELDLEISPEIMAGARRSAGAARYKLFGVLYHHGLSASGRNYTLGVLHPNRDPSSSTLTYPPIKHKICTPVVSLCHTKHTLGPHVPGRPVVDPYPPHNFTLRRI</sequence>
<dbReference type="Pfam" id="PF00443">
    <property type="entry name" value="UCH"/>
    <property type="match status" value="1"/>
</dbReference>
<dbReference type="SUPFAM" id="SSF54001">
    <property type="entry name" value="Cysteine proteinases"/>
    <property type="match status" value="1"/>
</dbReference>
<dbReference type="InterPro" id="IPR038765">
    <property type="entry name" value="Papain-like_cys_pep_sf"/>
</dbReference>
<dbReference type="GO" id="GO:0016579">
    <property type="term" value="P:protein deubiquitination"/>
    <property type="evidence" value="ECO:0007669"/>
    <property type="project" value="InterPro"/>
</dbReference>
<evidence type="ECO:0000259" key="1">
    <source>
        <dbReference type="Pfam" id="PF00443"/>
    </source>
</evidence>
<protein>
    <recommendedName>
        <fullName evidence="1">Peptidase C19 ubiquitin carboxyl-terminal hydrolase domain-containing protein</fullName>
    </recommendedName>
</protein>
<proteinExistence type="predicted"/>